<dbReference type="AlphaFoldDB" id="A0A5B7HFJ3"/>
<protein>
    <submittedName>
        <fullName evidence="1">Uncharacterized protein</fullName>
    </submittedName>
</protein>
<dbReference type="EMBL" id="VSRR010028350">
    <property type="protein sequence ID" value="MPC68776.1"/>
    <property type="molecule type" value="Genomic_DNA"/>
</dbReference>
<gene>
    <name evidence="1" type="ORF">E2C01_062986</name>
</gene>
<accession>A0A5B7HFJ3</accession>
<name>A0A5B7HFJ3_PORTR</name>
<evidence type="ECO:0000313" key="2">
    <source>
        <dbReference type="Proteomes" id="UP000324222"/>
    </source>
</evidence>
<organism evidence="1 2">
    <name type="scientific">Portunus trituberculatus</name>
    <name type="common">Swimming crab</name>
    <name type="synonym">Neptunus trituberculatus</name>
    <dbReference type="NCBI Taxonomy" id="210409"/>
    <lineage>
        <taxon>Eukaryota</taxon>
        <taxon>Metazoa</taxon>
        <taxon>Ecdysozoa</taxon>
        <taxon>Arthropoda</taxon>
        <taxon>Crustacea</taxon>
        <taxon>Multicrustacea</taxon>
        <taxon>Malacostraca</taxon>
        <taxon>Eumalacostraca</taxon>
        <taxon>Eucarida</taxon>
        <taxon>Decapoda</taxon>
        <taxon>Pleocyemata</taxon>
        <taxon>Brachyura</taxon>
        <taxon>Eubrachyura</taxon>
        <taxon>Portunoidea</taxon>
        <taxon>Portunidae</taxon>
        <taxon>Portuninae</taxon>
        <taxon>Portunus</taxon>
    </lineage>
</organism>
<comment type="caution">
    <text evidence="1">The sequence shown here is derived from an EMBL/GenBank/DDBJ whole genome shotgun (WGS) entry which is preliminary data.</text>
</comment>
<proteinExistence type="predicted"/>
<reference evidence="1 2" key="1">
    <citation type="submission" date="2019-05" db="EMBL/GenBank/DDBJ databases">
        <title>Another draft genome of Portunus trituberculatus and its Hox gene families provides insights of decapod evolution.</title>
        <authorList>
            <person name="Jeong J.-H."/>
            <person name="Song I."/>
            <person name="Kim S."/>
            <person name="Choi T."/>
            <person name="Kim D."/>
            <person name="Ryu S."/>
            <person name="Kim W."/>
        </authorList>
    </citation>
    <scope>NUCLEOTIDE SEQUENCE [LARGE SCALE GENOMIC DNA]</scope>
    <source>
        <tissue evidence="1">Muscle</tissue>
    </source>
</reference>
<dbReference type="Proteomes" id="UP000324222">
    <property type="component" value="Unassembled WGS sequence"/>
</dbReference>
<keyword evidence="2" id="KW-1185">Reference proteome</keyword>
<evidence type="ECO:0000313" key="1">
    <source>
        <dbReference type="EMBL" id="MPC68776.1"/>
    </source>
</evidence>
<sequence length="228" mass="24446">MEECGRLGKCAGRGGVHRWRAAATPAPPSPLVALLPSSVWPRLPPGALGRRLAAVSPHLRTCTRVTESWRGRALSPCLPRHEGRPKQQWGEGRGSVAWARATRDAPVRAWCSGIRPVTCTPVTRVPPTLRPPAACLTASCVCPLARVGVCVCVVVVVSEADTSFSLQHVVWAVVLAVTVTCPRTEASLAPVSCLLSQQVARPGRTVLLLESYCHCSPFTIQLNCIPVW</sequence>